<sequence>MTATVRFQRPCTAARWHQRRIDSATHAPGRGASILSRRQDLPVLASTDLTAAGVTAGVYLRWKHGDGGDLATIATGSEVHPGHRRRHPARRGRSQRLLSGGNLRGYKM</sequence>
<feature type="compositionally biased region" description="Basic residues" evidence="1">
    <location>
        <begin position="82"/>
        <end position="94"/>
    </location>
</feature>
<dbReference type="Proteomes" id="UP000297907">
    <property type="component" value="Unassembled WGS sequence"/>
</dbReference>
<dbReference type="EMBL" id="SOFL01000033">
    <property type="protein sequence ID" value="TFC01624.1"/>
    <property type="molecule type" value="Genomic_DNA"/>
</dbReference>
<gene>
    <name evidence="2" type="ORF">E3O42_09625</name>
</gene>
<protein>
    <submittedName>
        <fullName evidence="2">Uncharacterized protein</fullName>
    </submittedName>
</protein>
<accession>A0A4R8W3A6</accession>
<feature type="compositionally biased region" description="Low complexity" evidence="1">
    <location>
        <begin position="95"/>
        <end position="108"/>
    </location>
</feature>
<proteinExistence type="predicted"/>
<reference evidence="2 3" key="1">
    <citation type="submission" date="2019-03" db="EMBL/GenBank/DDBJ databases">
        <title>Genomics of glacier-inhabiting Cryobacterium strains.</title>
        <authorList>
            <person name="Liu Q."/>
            <person name="Xin Y.-H."/>
        </authorList>
    </citation>
    <scope>NUCLEOTIDE SEQUENCE [LARGE SCALE GENOMIC DNA]</scope>
    <source>
        <strain evidence="2 3">RHLS22-1</strain>
    </source>
</reference>
<feature type="region of interest" description="Disordered" evidence="1">
    <location>
        <begin position="73"/>
        <end position="108"/>
    </location>
</feature>
<dbReference type="RefSeq" id="WP_134453726.1">
    <property type="nucleotide sequence ID" value="NZ_SOFL01000033.1"/>
</dbReference>
<evidence type="ECO:0000313" key="2">
    <source>
        <dbReference type="EMBL" id="TFC01624.1"/>
    </source>
</evidence>
<evidence type="ECO:0000256" key="1">
    <source>
        <dbReference type="SAM" id="MobiDB-lite"/>
    </source>
</evidence>
<name>A0A4R8W3A6_9MICO</name>
<dbReference type="AlphaFoldDB" id="A0A4R8W3A6"/>
<organism evidence="2 3">
    <name type="scientific">Cryobacterium adonitolivorans</name>
    <dbReference type="NCBI Taxonomy" id="1259189"/>
    <lineage>
        <taxon>Bacteria</taxon>
        <taxon>Bacillati</taxon>
        <taxon>Actinomycetota</taxon>
        <taxon>Actinomycetes</taxon>
        <taxon>Micrococcales</taxon>
        <taxon>Microbacteriaceae</taxon>
        <taxon>Cryobacterium</taxon>
    </lineage>
</organism>
<evidence type="ECO:0000313" key="3">
    <source>
        <dbReference type="Proteomes" id="UP000297907"/>
    </source>
</evidence>
<comment type="caution">
    <text evidence="2">The sequence shown here is derived from an EMBL/GenBank/DDBJ whole genome shotgun (WGS) entry which is preliminary data.</text>
</comment>
<keyword evidence="3" id="KW-1185">Reference proteome</keyword>